<dbReference type="InterPro" id="IPR017232">
    <property type="entry name" value="NtrY"/>
</dbReference>
<evidence type="ECO:0000259" key="17">
    <source>
        <dbReference type="PROSITE" id="PS50885"/>
    </source>
</evidence>
<dbReference type="PROSITE" id="PS50112">
    <property type="entry name" value="PAS"/>
    <property type="match status" value="1"/>
</dbReference>
<dbReference type="SUPFAM" id="SSF158472">
    <property type="entry name" value="HAMP domain-like"/>
    <property type="match status" value="1"/>
</dbReference>
<dbReference type="SMART" id="SM00304">
    <property type="entry name" value="HAMP"/>
    <property type="match status" value="1"/>
</dbReference>
<dbReference type="PANTHER" id="PTHR42878:SF7">
    <property type="entry name" value="SENSOR HISTIDINE KINASE GLRK"/>
    <property type="match status" value="1"/>
</dbReference>
<feature type="transmembrane region" description="Helical" evidence="14">
    <location>
        <begin position="19"/>
        <end position="37"/>
    </location>
</feature>
<evidence type="ECO:0000259" key="15">
    <source>
        <dbReference type="PROSITE" id="PS50109"/>
    </source>
</evidence>
<dbReference type="InterPro" id="IPR003661">
    <property type="entry name" value="HisK_dim/P_dom"/>
</dbReference>
<dbReference type="InterPro" id="IPR003594">
    <property type="entry name" value="HATPase_dom"/>
</dbReference>
<keyword evidence="19" id="KW-1185">Reference proteome</keyword>
<dbReference type="InterPro" id="IPR000014">
    <property type="entry name" value="PAS"/>
</dbReference>
<dbReference type="PANTHER" id="PTHR42878">
    <property type="entry name" value="TWO-COMPONENT HISTIDINE KINASE"/>
    <property type="match status" value="1"/>
</dbReference>
<evidence type="ECO:0000256" key="11">
    <source>
        <dbReference type="ARBA" id="ARBA00022989"/>
    </source>
</evidence>
<dbReference type="Pfam" id="PF19312">
    <property type="entry name" value="NtrY_N"/>
    <property type="match status" value="1"/>
</dbReference>
<dbReference type="EC" id="2.7.13.3" evidence="3"/>
<protein>
    <recommendedName>
        <fullName evidence="3">histidine kinase</fullName>
        <ecNumber evidence="3">2.7.13.3</ecNumber>
    </recommendedName>
</protein>
<dbReference type="CDD" id="cd06225">
    <property type="entry name" value="HAMP"/>
    <property type="match status" value="1"/>
</dbReference>
<dbReference type="Pfam" id="PF02518">
    <property type="entry name" value="HATPase_c"/>
    <property type="match status" value="1"/>
</dbReference>
<evidence type="ECO:0000256" key="10">
    <source>
        <dbReference type="ARBA" id="ARBA00022840"/>
    </source>
</evidence>
<dbReference type="PRINTS" id="PR00344">
    <property type="entry name" value="BCTRLSENSOR"/>
</dbReference>
<gene>
    <name evidence="18" type="ORF">ACERLL_00285</name>
</gene>
<reference evidence="18 19" key="1">
    <citation type="submission" date="2024-08" db="EMBL/GenBank/DDBJ databases">
        <title>Whole-genome sequencing of halo(alkali)philic microorganisms from hypersaline lakes.</title>
        <authorList>
            <person name="Sorokin D.Y."/>
            <person name="Merkel A.Y."/>
            <person name="Messina E."/>
            <person name="Yakimov M."/>
        </authorList>
    </citation>
    <scope>NUCLEOTIDE SEQUENCE [LARGE SCALE GENOMIC DNA]</scope>
    <source>
        <strain evidence="18 19">Cl-TMA</strain>
    </source>
</reference>
<dbReference type="Proteomes" id="UP001575181">
    <property type="component" value="Unassembled WGS sequence"/>
</dbReference>
<dbReference type="Pfam" id="PF00672">
    <property type="entry name" value="HAMP"/>
    <property type="match status" value="1"/>
</dbReference>
<dbReference type="Pfam" id="PF13426">
    <property type="entry name" value="PAS_9"/>
    <property type="match status" value="1"/>
</dbReference>
<keyword evidence="7 14" id="KW-0812">Transmembrane</keyword>
<dbReference type="GO" id="GO:0016301">
    <property type="term" value="F:kinase activity"/>
    <property type="evidence" value="ECO:0007669"/>
    <property type="project" value="UniProtKB-KW"/>
</dbReference>
<dbReference type="Gene3D" id="6.10.340.10">
    <property type="match status" value="1"/>
</dbReference>
<evidence type="ECO:0000256" key="2">
    <source>
        <dbReference type="ARBA" id="ARBA00004651"/>
    </source>
</evidence>
<dbReference type="InterPro" id="IPR036097">
    <property type="entry name" value="HisK_dim/P_sf"/>
</dbReference>
<dbReference type="PROSITE" id="PS50109">
    <property type="entry name" value="HIS_KIN"/>
    <property type="match status" value="1"/>
</dbReference>
<keyword evidence="4" id="KW-1003">Cell membrane</keyword>
<evidence type="ECO:0000256" key="6">
    <source>
        <dbReference type="ARBA" id="ARBA00022679"/>
    </source>
</evidence>
<dbReference type="InterPro" id="IPR005467">
    <property type="entry name" value="His_kinase_dom"/>
</dbReference>
<keyword evidence="6" id="KW-0808">Transferase</keyword>
<feature type="transmembrane region" description="Helical" evidence="14">
    <location>
        <begin position="49"/>
        <end position="71"/>
    </location>
</feature>
<dbReference type="CDD" id="cd00082">
    <property type="entry name" value="HisKA"/>
    <property type="match status" value="1"/>
</dbReference>
<proteinExistence type="predicted"/>
<dbReference type="EMBL" id="JBGUAW010000001">
    <property type="protein sequence ID" value="MFA9459262.1"/>
    <property type="molecule type" value="Genomic_DNA"/>
</dbReference>
<dbReference type="Gene3D" id="1.10.287.130">
    <property type="match status" value="1"/>
</dbReference>
<evidence type="ECO:0000256" key="14">
    <source>
        <dbReference type="SAM" id="Phobius"/>
    </source>
</evidence>
<keyword evidence="8" id="KW-0547">Nucleotide-binding</keyword>
<feature type="domain" description="HAMP" evidence="17">
    <location>
        <begin position="314"/>
        <end position="366"/>
    </location>
</feature>
<dbReference type="Pfam" id="PF00512">
    <property type="entry name" value="HisKA"/>
    <property type="match status" value="1"/>
</dbReference>
<keyword evidence="12" id="KW-0902">Two-component regulatory system</keyword>
<dbReference type="InterPro" id="IPR035965">
    <property type="entry name" value="PAS-like_dom_sf"/>
</dbReference>
<dbReference type="SMART" id="SM00388">
    <property type="entry name" value="HisKA"/>
    <property type="match status" value="1"/>
</dbReference>
<evidence type="ECO:0000256" key="3">
    <source>
        <dbReference type="ARBA" id="ARBA00012438"/>
    </source>
</evidence>
<comment type="subcellular location">
    <subcellularLocation>
        <location evidence="2">Cell membrane</location>
        <topology evidence="2">Multi-pass membrane protein</topology>
    </subcellularLocation>
</comment>
<feature type="domain" description="Histidine kinase" evidence="15">
    <location>
        <begin position="512"/>
        <end position="728"/>
    </location>
</feature>
<evidence type="ECO:0000256" key="4">
    <source>
        <dbReference type="ARBA" id="ARBA00022475"/>
    </source>
</evidence>
<feature type="transmembrane region" description="Helical" evidence="14">
    <location>
        <begin position="290"/>
        <end position="310"/>
    </location>
</feature>
<dbReference type="InterPro" id="IPR036890">
    <property type="entry name" value="HATPase_C_sf"/>
</dbReference>
<dbReference type="SMART" id="SM00091">
    <property type="entry name" value="PAS"/>
    <property type="match status" value="1"/>
</dbReference>
<dbReference type="InterPro" id="IPR003660">
    <property type="entry name" value="HAMP_dom"/>
</dbReference>
<evidence type="ECO:0000256" key="1">
    <source>
        <dbReference type="ARBA" id="ARBA00000085"/>
    </source>
</evidence>
<comment type="caution">
    <text evidence="18">The sequence shown here is derived from an EMBL/GenBank/DDBJ whole genome shotgun (WGS) entry which is preliminary data.</text>
</comment>
<dbReference type="PROSITE" id="PS50885">
    <property type="entry name" value="HAMP"/>
    <property type="match status" value="1"/>
</dbReference>
<dbReference type="RefSeq" id="WP_373654054.1">
    <property type="nucleotide sequence ID" value="NZ_JBGUAW010000001.1"/>
</dbReference>
<evidence type="ECO:0000256" key="8">
    <source>
        <dbReference type="ARBA" id="ARBA00022741"/>
    </source>
</evidence>
<dbReference type="SUPFAM" id="SSF47384">
    <property type="entry name" value="Homodimeric domain of signal transducing histidine kinase"/>
    <property type="match status" value="1"/>
</dbReference>
<dbReference type="SUPFAM" id="SSF55874">
    <property type="entry name" value="ATPase domain of HSP90 chaperone/DNA topoisomerase II/histidine kinase"/>
    <property type="match status" value="1"/>
</dbReference>
<dbReference type="InterPro" id="IPR045671">
    <property type="entry name" value="NtrY-like_N"/>
</dbReference>
<dbReference type="PIRSF" id="PIRSF037532">
    <property type="entry name" value="STHK_NtrY"/>
    <property type="match status" value="1"/>
</dbReference>
<organism evidence="18 19">
    <name type="scientific">Thiohalorhabdus methylotrophus</name>
    <dbReference type="NCBI Taxonomy" id="3242694"/>
    <lineage>
        <taxon>Bacteria</taxon>
        <taxon>Pseudomonadati</taxon>
        <taxon>Pseudomonadota</taxon>
        <taxon>Gammaproteobacteria</taxon>
        <taxon>Thiohalorhabdales</taxon>
        <taxon>Thiohalorhabdaceae</taxon>
        <taxon>Thiohalorhabdus</taxon>
    </lineage>
</organism>
<evidence type="ECO:0000313" key="18">
    <source>
        <dbReference type="EMBL" id="MFA9459262.1"/>
    </source>
</evidence>
<evidence type="ECO:0000313" key="19">
    <source>
        <dbReference type="Proteomes" id="UP001575181"/>
    </source>
</evidence>
<dbReference type="SMART" id="SM00387">
    <property type="entry name" value="HATPase_c"/>
    <property type="match status" value="1"/>
</dbReference>
<comment type="catalytic activity">
    <reaction evidence="1">
        <text>ATP + protein L-histidine = ADP + protein N-phospho-L-histidine.</text>
        <dbReference type="EC" id="2.7.13.3"/>
    </reaction>
</comment>
<feature type="domain" description="PAS" evidence="16">
    <location>
        <begin position="378"/>
        <end position="418"/>
    </location>
</feature>
<evidence type="ECO:0000256" key="12">
    <source>
        <dbReference type="ARBA" id="ARBA00023012"/>
    </source>
</evidence>
<keyword evidence="13 14" id="KW-0472">Membrane</keyword>
<evidence type="ECO:0000259" key="16">
    <source>
        <dbReference type="PROSITE" id="PS50112"/>
    </source>
</evidence>
<dbReference type="CDD" id="cd00130">
    <property type="entry name" value="PAS"/>
    <property type="match status" value="1"/>
</dbReference>
<dbReference type="Gene3D" id="3.30.450.20">
    <property type="entry name" value="PAS domain"/>
    <property type="match status" value="1"/>
</dbReference>
<evidence type="ECO:0000256" key="7">
    <source>
        <dbReference type="ARBA" id="ARBA00022692"/>
    </source>
</evidence>
<dbReference type="InterPro" id="IPR050351">
    <property type="entry name" value="BphY/WalK/GraS-like"/>
</dbReference>
<evidence type="ECO:0000256" key="5">
    <source>
        <dbReference type="ARBA" id="ARBA00022553"/>
    </source>
</evidence>
<dbReference type="SUPFAM" id="SSF55785">
    <property type="entry name" value="PYP-like sensor domain (PAS domain)"/>
    <property type="match status" value="1"/>
</dbReference>
<name>A0ABV4TQG7_9GAMM</name>
<dbReference type="Gene3D" id="3.30.565.10">
    <property type="entry name" value="Histidine kinase-like ATPase, C-terminal domain"/>
    <property type="match status" value="1"/>
</dbReference>
<dbReference type="InterPro" id="IPR004358">
    <property type="entry name" value="Sig_transdc_His_kin-like_C"/>
</dbReference>
<accession>A0ABV4TQG7</accession>
<keyword evidence="9 18" id="KW-0418">Kinase</keyword>
<keyword evidence="10" id="KW-0067">ATP-binding</keyword>
<sequence length="743" mass="80851">MAISAPETVSRRLLTPGRLVTTLLLVGLLTSLYLTARSLEQGSVLGGDFLVLLLVDLLALVVLGAAILSNLAQLIGARRREALGARLTTRLLLMFVVLALVPAGILFFFSLQFINRGVDSWFHVEVERALDEALDIAHFYLDRREEALLAKSREVAEHLGELGSLPPQVLLPGLRRDADVDQVALFAANGNLLASSSAEPDARLPRAPSRQQLLQALNGRAFTLVLPEEESGPWRVAAFVPVFRVAAENRVLRVVDGVASEVAGHSRAIQTAAETYERLALERGPLKTSFILTLTLVLLLTIFVATWLSFRLADRFTAPIRALARGTRAVARGEYGRQLPVPSHDEVGVLVRSFNAMTRRLADAHEKVRISQAELQSRQAYLQTILDSLSAGVITLNSLGEVETANPAAREILGLAPDGETGGSFESLVRAHPHTRPLHDAFIRLKARSPGGITEEVALTEPQRGPVTLLLRGTPLAPVTDGGKPGFVLVFDDITELSRAQRASAWGEVARRIAHEIKNPLTPIQLSAERLRRRYLPRLGEEGAALDRATTTIIQQVESLRDMVDAFSAYARQPGTRAVPGDLNALVRQAVTLYQGEDRGIRVVTELDPDLPRVLVDGPRMSQVLGNVLQNAWSALEEAREGGRIVVRSGILPDPERAVFLEVEDDGPGFPAELLERVFDPYVTSKDHGTGLGLAIVRKIVEEHEGRIHAENPPGSGARVRIVLALAGESEEPSMESEGQTHE</sequence>
<keyword evidence="5" id="KW-0597">Phosphoprotein</keyword>
<keyword evidence="11 14" id="KW-1133">Transmembrane helix</keyword>
<dbReference type="NCBIfam" id="TIGR00229">
    <property type="entry name" value="sensory_box"/>
    <property type="match status" value="1"/>
</dbReference>
<evidence type="ECO:0000256" key="9">
    <source>
        <dbReference type="ARBA" id="ARBA00022777"/>
    </source>
</evidence>
<evidence type="ECO:0000256" key="13">
    <source>
        <dbReference type="ARBA" id="ARBA00023136"/>
    </source>
</evidence>
<feature type="transmembrane region" description="Helical" evidence="14">
    <location>
        <begin position="91"/>
        <end position="114"/>
    </location>
</feature>